<dbReference type="GO" id="GO:0003700">
    <property type="term" value="F:DNA-binding transcription factor activity"/>
    <property type="evidence" value="ECO:0007669"/>
    <property type="project" value="InterPro"/>
</dbReference>
<dbReference type="Pfam" id="PF12802">
    <property type="entry name" value="MarR_2"/>
    <property type="match status" value="1"/>
</dbReference>
<dbReference type="GO" id="GO:0006950">
    <property type="term" value="P:response to stress"/>
    <property type="evidence" value="ECO:0007669"/>
    <property type="project" value="TreeGrafter"/>
</dbReference>
<dbReference type="PROSITE" id="PS50995">
    <property type="entry name" value="HTH_MARR_2"/>
    <property type="match status" value="1"/>
</dbReference>
<dbReference type="Gene3D" id="1.10.10.10">
    <property type="entry name" value="Winged helix-like DNA-binding domain superfamily/Winged helix DNA-binding domain"/>
    <property type="match status" value="1"/>
</dbReference>
<dbReference type="SUPFAM" id="SSF46785">
    <property type="entry name" value="Winged helix' DNA-binding domain"/>
    <property type="match status" value="1"/>
</dbReference>
<comment type="caution">
    <text evidence="2">The sequence shown here is derived from an EMBL/GenBank/DDBJ whole genome shotgun (WGS) entry which is preliminary data.</text>
</comment>
<dbReference type="SMART" id="SM00347">
    <property type="entry name" value="HTH_MARR"/>
    <property type="match status" value="1"/>
</dbReference>
<dbReference type="PANTHER" id="PTHR33164">
    <property type="entry name" value="TRANSCRIPTIONAL REGULATOR, MARR FAMILY"/>
    <property type="match status" value="1"/>
</dbReference>
<sequence>MQLKNDQPDKGLAEEREDGTAVKPAFRLDRWVPYRMFLVASSTAELLASYYGPRYGLSQASWRILAIAGGRPGLSSKEICHAGALDQFAVSRGIAQLVSLGFARRNAGAGDRRFSAVELTAEGYKVLEEIVSIGQAMEARILESLSEGEREALHAMLDRIEDACAGAVARGWQAVVADVKPGT</sequence>
<dbReference type="InterPro" id="IPR000835">
    <property type="entry name" value="HTH_MarR-typ"/>
</dbReference>
<gene>
    <name evidence="2" type="ORF">DQ393_31005</name>
</gene>
<dbReference type="OrthoDB" id="8906692at2"/>
<dbReference type="PANTHER" id="PTHR33164:SF43">
    <property type="entry name" value="HTH-TYPE TRANSCRIPTIONAL REPRESSOR YETL"/>
    <property type="match status" value="1"/>
</dbReference>
<dbReference type="EMBL" id="QMKK01000061">
    <property type="protein sequence ID" value="RAX37255.1"/>
    <property type="molecule type" value="Genomic_DNA"/>
</dbReference>
<dbReference type="RefSeq" id="WP_112345518.1">
    <property type="nucleotide sequence ID" value="NZ_QMKK01000061.1"/>
</dbReference>
<feature type="domain" description="HTH marR-type" evidence="1">
    <location>
        <begin position="33"/>
        <end position="162"/>
    </location>
</feature>
<dbReference type="PRINTS" id="PR00598">
    <property type="entry name" value="HTHMARR"/>
</dbReference>
<dbReference type="AlphaFoldDB" id="A0A329Y8A5"/>
<evidence type="ECO:0000313" key="3">
    <source>
        <dbReference type="Proteomes" id="UP000251205"/>
    </source>
</evidence>
<evidence type="ECO:0000313" key="2">
    <source>
        <dbReference type="EMBL" id="RAX37255.1"/>
    </source>
</evidence>
<dbReference type="Proteomes" id="UP000251205">
    <property type="component" value="Unassembled WGS sequence"/>
</dbReference>
<protein>
    <submittedName>
        <fullName evidence="2">MarR family transcriptional regulator</fullName>
    </submittedName>
</protein>
<dbReference type="InterPro" id="IPR039422">
    <property type="entry name" value="MarR/SlyA-like"/>
</dbReference>
<reference evidence="2 3" key="1">
    <citation type="submission" date="2018-06" db="EMBL/GenBank/DDBJ databases">
        <title>Whole Genome Sequence of an efficient microsymbiont, Rhizobium tropici.</title>
        <authorList>
            <person name="Srinivasan R."/>
            <person name="Singh H.V."/>
            <person name="Srivastava R."/>
            <person name="Kumari B."/>
            <person name="Radhakrishna A."/>
        </authorList>
    </citation>
    <scope>NUCLEOTIDE SEQUENCE [LARGE SCALE GENOMIC DNA]</scope>
    <source>
        <strain evidence="2 3">IGFRI Rhizo-19</strain>
    </source>
</reference>
<name>A0A329Y8A5_RHITR</name>
<organism evidence="2 3">
    <name type="scientific">Rhizobium tropici</name>
    <dbReference type="NCBI Taxonomy" id="398"/>
    <lineage>
        <taxon>Bacteria</taxon>
        <taxon>Pseudomonadati</taxon>
        <taxon>Pseudomonadota</taxon>
        <taxon>Alphaproteobacteria</taxon>
        <taxon>Hyphomicrobiales</taxon>
        <taxon>Rhizobiaceae</taxon>
        <taxon>Rhizobium/Agrobacterium group</taxon>
        <taxon>Rhizobium</taxon>
    </lineage>
</organism>
<dbReference type="InterPro" id="IPR036390">
    <property type="entry name" value="WH_DNA-bd_sf"/>
</dbReference>
<dbReference type="InterPro" id="IPR036388">
    <property type="entry name" value="WH-like_DNA-bd_sf"/>
</dbReference>
<proteinExistence type="predicted"/>
<accession>A0A329Y8A5</accession>
<evidence type="ECO:0000259" key="1">
    <source>
        <dbReference type="PROSITE" id="PS50995"/>
    </source>
</evidence>